<evidence type="ECO:0000313" key="3">
    <source>
        <dbReference type="Proteomes" id="UP001549366"/>
    </source>
</evidence>
<reference evidence="2 3" key="1">
    <citation type="submission" date="2024-06" db="EMBL/GenBank/DDBJ databases">
        <title>Genomic Encyclopedia of Type Strains, Phase V (KMG-V): Genome sequencing to study the core and pangenomes of soil and plant-associated prokaryotes.</title>
        <authorList>
            <person name="Whitman W."/>
        </authorList>
    </citation>
    <scope>NUCLEOTIDE SEQUENCE [LARGE SCALE GENOMIC DNA]</scope>
    <source>
        <strain evidence="2 3">NE40</strain>
    </source>
</reference>
<dbReference type="EMBL" id="JBEWTB010000002">
    <property type="protein sequence ID" value="MET4757314.1"/>
    <property type="molecule type" value="Genomic_DNA"/>
</dbReference>
<keyword evidence="3" id="KW-1185">Reference proteome</keyword>
<keyword evidence="1" id="KW-0732">Signal</keyword>
<dbReference type="Proteomes" id="UP001549366">
    <property type="component" value="Unassembled WGS sequence"/>
</dbReference>
<protein>
    <submittedName>
        <fullName evidence="2">Uncharacterized protein</fullName>
    </submittedName>
</protein>
<feature type="signal peptide" evidence="1">
    <location>
        <begin position="1"/>
        <end position="21"/>
    </location>
</feature>
<comment type="caution">
    <text evidence="2">The sequence shown here is derived from an EMBL/GenBank/DDBJ whole genome shotgun (WGS) entry which is preliminary data.</text>
</comment>
<evidence type="ECO:0000313" key="2">
    <source>
        <dbReference type="EMBL" id="MET4757314.1"/>
    </source>
</evidence>
<gene>
    <name evidence="2" type="ORF">V5J35_002506</name>
</gene>
<evidence type="ECO:0000256" key="1">
    <source>
        <dbReference type="SAM" id="SignalP"/>
    </source>
</evidence>
<feature type="chain" id="PRO_5047183132" evidence="1">
    <location>
        <begin position="22"/>
        <end position="377"/>
    </location>
</feature>
<proteinExistence type="predicted"/>
<organism evidence="2 3">
    <name type="scientific">Endozoicomonas lisbonensis</name>
    <dbReference type="NCBI Taxonomy" id="3120522"/>
    <lineage>
        <taxon>Bacteria</taxon>
        <taxon>Pseudomonadati</taxon>
        <taxon>Pseudomonadota</taxon>
        <taxon>Gammaproteobacteria</taxon>
        <taxon>Oceanospirillales</taxon>
        <taxon>Endozoicomonadaceae</taxon>
        <taxon>Endozoicomonas</taxon>
    </lineage>
</organism>
<accession>A0ABV2SHS5</accession>
<sequence>MQYKHKCLFLMTFLFAPFSQAHPIKTPVKKEVCEIIESNDNTVLVKTEGGRSWKTVVECIKKQSNDKSDYLPFSASHNPDLSIRQSLINPINSFVTEKHAQKPQQYVSNYTRINQETGQKSDCYEVDSREECQFTQTASIPEIAIRLKKLPPRSVVHTKVLYSETDQPLIRAINAYQNLLTKGSYLYGVYLNVVLQPSSIIAFVSASTPGVVINSELFFLDETGLMTWYRYKNQSFNHFGSMFLPNYLGGPEQRQEWYEQMHSGTGYPRIPKKDEYFTGPLNEHFFYERHPIDSNIEYRRIPVSSRQLKTMLSELTDKTAEDGKFPCMRSAFYGLRVTALNQGSELSHVMEVITKKTKKAEEETCLKQAMAPLIAEQ</sequence>
<name>A0ABV2SHS5_9GAMM</name>